<feature type="active site" description="Nucleophile" evidence="1">
    <location>
        <position position="107"/>
    </location>
</feature>
<dbReference type="SUPFAM" id="SSF53474">
    <property type="entry name" value="alpha/beta-Hydrolases"/>
    <property type="match status" value="1"/>
</dbReference>
<evidence type="ECO:0000259" key="2">
    <source>
        <dbReference type="Pfam" id="PF12146"/>
    </source>
</evidence>
<dbReference type="RefSeq" id="WP_006716290.1">
    <property type="nucleotide sequence ID" value="NZ_CP007032.1"/>
</dbReference>
<dbReference type="InterPro" id="IPR022742">
    <property type="entry name" value="Hydrolase_4"/>
</dbReference>
<dbReference type="Gene3D" id="3.40.50.1820">
    <property type="entry name" value="alpha/beta hydrolase"/>
    <property type="match status" value="1"/>
</dbReference>
<dbReference type="HOGENOM" id="CLU_026209_7_2_9"/>
<evidence type="ECO:0000313" key="3">
    <source>
        <dbReference type="EMBL" id="AHF05851.1"/>
    </source>
</evidence>
<dbReference type="PRINTS" id="PR00111">
    <property type="entry name" value="ABHYDROLASE"/>
</dbReference>
<evidence type="ECO:0000256" key="1">
    <source>
        <dbReference type="PIRSR" id="PIRSR017388-1"/>
    </source>
</evidence>
<feature type="active site" description="Charge relay system" evidence="1">
    <location>
        <position position="253"/>
    </location>
</feature>
<accession>W0E9X2</accession>
<dbReference type="PIRSF" id="PIRSF017388">
    <property type="entry name" value="Esterase_lipase"/>
    <property type="match status" value="1"/>
</dbReference>
<sequence length="281" mass="33014">MASEYSYLVTTQGVKVFYCEEHPDQEKGIVIISHGYAEHSGYYLGLMQFLVEHGYGVYALDHRGHGHSEEERGHLEQFEFFLEDLDAVVNFIHEKHPMLPLYMFGHSLGGLIAFHYGILYPEKLEGQIFTGAAVGKPVGTAMIPDFLFEFLNKYFHRYKIYQVLSQRATRNLEVQKHSKSDPLLLEYATVGFYYEFIYRGVNAAKRKVENYRLPCLFLHGRADRIIPYQSSAYIFDRISSEDKELKFYDGLYHELIQEPEREIVWKDILNWLENRVWRNIS</sequence>
<proteinExistence type="predicted"/>
<dbReference type="Proteomes" id="UP000010847">
    <property type="component" value="Chromosome"/>
</dbReference>
<dbReference type="Pfam" id="PF12146">
    <property type="entry name" value="Hydrolase_4"/>
    <property type="match status" value="1"/>
</dbReference>
<dbReference type="eggNOG" id="COG2267">
    <property type="taxonomic scope" value="Bacteria"/>
</dbReference>
<evidence type="ECO:0000313" key="4">
    <source>
        <dbReference type="Proteomes" id="UP000010847"/>
    </source>
</evidence>
<dbReference type="GO" id="GO:0052689">
    <property type="term" value="F:carboxylic ester hydrolase activity"/>
    <property type="evidence" value="ECO:0007669"/>
    <property type="project" value="InterPro"/>
</dbReference>
<dbReference type="KEGG" id="dmt:DESME_01210"/>
<dbReference type="AlphaFoldDB" id="W0E9X2"/>
<dbReference type="InterPro" id="IPR051044">
    <property type="entry name" value="MAG_DAG_Lipase"/>
</dbReference>
<dbReference type="ESTHER" id="9firm-w0e9x2">
    <property type="family name" value="Monoglyceridelipase_lysophospholip"/>
</dbReference>
<keyword evidence="4" id="KW-1185">Reference proteome</keyword>
<dbReference type="InterPro" id="IPR000073">
    <property type="entry name" value="AB_hydrolase_1"/>
</dbReference>
<name>W0E9X2_9FIRM</name>
<gene>
    <name evidence="3" type="ORF">DESME_01210</name>
</gene>
<dbReference type="InterPro" id="IPR012354">
    <property type="entry name" value="Esterase_lipase"/>
</dbReference>
<dbReference type="STRING" id="871968.DESME_01210"/>
<reference evidence="3 4" key="1">
    <citation type="submission" date="2013-12" db="EMBL/GenBank/DDBJ databases">
        <authorList>
            <consortium name="DOE Joint Genome Institute"/>
            <person name="Smidt H."/>
            <person name="Huntemann M."/>
            <person name="Han J."/>
            <person name="Chen A."/>
            <person name="Kyrpides N."/>
            <person name="Mavromatis K."/>
            <person name="Markowitz V."/>
            <person name="Palaniappan K."/>
            <person name="Ivanova N."/>
            <person name="Schaumberg A."/>
            <person name="Pati A."/>
            <person name="Liolios K."/>
            <person name="Nordberg H.P."/>
            <person name="Cantor M.N."/>
            <person name="Hua S.X."/>
            <person name="Woyke T."/>
        </authorList>
    </citation>
    <scope>NUCLEOTIDE SEQUENCE [LARGE SCALE GENOMIC DNA]</scope>
    <source>
        <strain evidence="4">DSM 15288</strain>
    </source>
</reference>
<feature type="active site" description="Charge relay system" evidence="1">
    <location>
        <position position="223"/>
    </location>
</feature>
<organism evidence="3 4">
    <name type="scientific">Desulfitobacterium metallireducens DSM 15288</name>
    <dbReference type="NCBI Taxonomy" id="871968"/>
    <lineage>
        <taxon>Bacteria</taxon>
        <taxon>Bacillati</taxon>
        <taxon>Bacillota</taxon>
        <taxon>Clostridia</taxon>
        <taxon>Eubacteriales</taxon>
        <taxon>Desulfitobacteriaceae</taxon>
        <taxon>Desulfitobacterium</taxon>
    </lineage>
</organism>
<dbReference type="EMBL" id="CP007032">
    <property type="protein sequence ID" value="AHF05851.1"/>
    <property type="molecule type" value="Genomic_DNA"/>
</dbReference>
<dbReference type="PANTHER" id="PTHR11614">
    <property type="entry name" value="PHOSPHOLIPASE-RELATED"/>
    <property type="match status" value="1"/>
</dbReference>
<dbReference type="InterPro" id="IPR029058">
    <property type="entry name" value="AB_hydrolase_fold"/>
</dbReference>
<protein>
    <submittedName>
        <fullName evidence="3">Lysophospholipase</fullName>
    </submittedName>
</protein>
<dbReference type="OrthoDB" id="9806902at2"/>
<feature type="domain" description="Serine aminopeptidase S33" evidence="2">
    <location>
        <begin position="25"/>
        <end position="260"/>
    </location>
</feature>